<dbReference type="Pfam" id="PF00717">
    <property type="entry name" value="Peptidase_S24"/>
    <property type="match status" value="1"/>
</dbReference>
<dbReference type="HOGENOM" id="CLU_066192_1_2_6"/>
<sequence>MEARRQERSSFSIPTPQFIILVKFIFTITMRQDKFIKLGIYHIAKKWEYLVMDIKNIRRQNLNRLIGEYIVEGYTKAQIAEKIGIPPSQLSQLSGSNASRNIGDIIARRIESSMGLPHGWMDSKRADVDASGTKPNFFINPLTKNQQQYRIEVMDTEFSCGSGRMNMDYPEIVKSIELDPEEAKRMFGGRSPTSLKICTVVGDSMLGTIFPGDLVVIDVTVNRLIGDGIYAFVYGDNFHIKRLQLLKDKLVVISDNSTYEKWFVSETDQSEFHIQGLVVGRWQMSYNRLG</sequence>
<dbReference type="Proteomes" id="UP000002363">
    <property type="component" value="Chromosome"/>
</dbReference>
<dbReference type="PANTHER" id="PTHR40661">
    <property type="match status" value="1"/>
</dbReference>
<protein>
    <submittedName>
        <fullName evidence="5">Putative repressor protein</fullName>
    </submittedName>
</protein>
<keyword evidence="3" id="KW-0804">Transcription</keyword>
<feature type="domain" description="Peptidase S24/S26A/S26B/S26C" evidence="4">
    <location>
        <begin position="157"/>
        <end position="279"/>
    </location>
</feature>
<keyword evidence="1" id="KW-0805">Transcription regulation</keyword>
<dbReference type="PANTHER" id="PTHR40661:SF3">
    <property type="entry name" value="FELS-1 PROPHAGE TRANSCRIPTIONAL REGULATOR"/>
    <property type="match status" value="1"/>
</dbReference>
<evidence type="ECO:0000313" key="6">
    <source>
        <dbReference type="Proteomes" id="UP000002363"/>
    </source>
</evidence>
<evidence type="ECO:0000256" key="3">
    <source>
        <dbReference type="ARBA" id="ARBA00023163"/>
    </source>
</evidence>
<keyword evidence="2" id="KW-0238">DNA-binding</keyword>
<accession>A0A0H3CNW2</accession>
<dbReference type="PATRIC" id="fig|716541.4.peg.2890"/>
<dbReference type="SUPFAM" id="SSF51306">
    <property type="entry name" value="LexA/Signal peptidase"/>
    <property type="match status" value="1"/>
</dbReference>
<organism evidence="5 6">
    <name type="scientific">Enterobacter cloacae subsp. cloacae (strain ATCC 13047 / DSM 30054 / NBRC 13535 / NCTC 10005 / WDCM 00083 / NCDC 279-56)</name>
    <dbReference type="NCBI Taxonomy" id="716541"/>
    <lineage>
        <taxon>Bacteria</taxon>
        <taxon>Pseudomonadati</taxon>
        <taxon>Pseudomonadota</taxon>
        <taxon>Gammaproteobacteria</taxon>
        <taxon>Enterobacterales</taxon>
        <taxon>Enterobacteriaceae</taxon>
        <taxon>Enterobacter</taxon>
        <taxon>Enterobacter cloacae complex</taxon>
    </lineage>
</organism>
<proteinExistence type="predicted"/>
<dbReference type="InterPro" id="IPR039418">
    <property type="entry name" value="LexA-like"/>
</dbReference>
<name>A0A0H3CNW2_ENTCC</name>
<keyword evidence="6" id="KW-1185">Reference proteome</keyword>
<evidence type="ECO:0000256" key="2">
    <source>
        <dbReference type="ARBA" id="ARBA00023125"/>
    </source>
</evidence>
<dbReference type="InterPro" id="IPR036286">
    <property type="entry name" value="LexA/Signal_pep-like_sf"/>
</dbReference>
<dbReference type="KEGG" id="enc:ECL_02713"/>
<dbReference type="GO" id="GO:0003677">
    <property type="term" value="F:DNA binding"/>
    <property type="evidence" value="ECO:0007669"/>
    <property type="project" value="UniProtKB-KW"/>
</dbReference>
<dbReference type="CDD" id="cd06529">
    <property type="entry name" value="S24_LexA-like"/>
    <property type="match status" value="1"/>
</dbReference>
<evidence type="ECO:0000256" key="1">
    <source>
        <dbReference type="ARBA" id="ARBA00023015"/>
    </source>
</evidence>
<dbReference type="InterPro" id="IPR015927">
    <property type="entry name" value="Peptidase_S24_S26A/B/C"/>
</dbReference>
<evidence type="ECO:0000313" key="5">
    <source>
        <dbReference type="EMBL" id="ADF62254.1"/>
    </source>
</evidence>
<dbReference type="STRING" id="716541.ECL_02713"/>
<dbReference type="eggNOG" id="COG2932">
    <property type="taxonomic scope" value="Bacteria"/>
</dbReference>
<reference evidence="5 6" key="1">
    <citation type="journal article" date="2010" name="J. Bacteriol.">
        <title>Complete genome sequence of Enterobacter cloacae subsp. cloacae type strain ATCC 13047.</title>
        <authorList>
            <person name="Ren Y."/>
            <person name="Ren Y."/>
            <person name="Zhou Z."/>
            <person name="Guo X."/>
            <person name="Li Y."/>
            <person name="Feng L."/>
            <person name="Wang L."/>
        </authorList>
    </citation>
    <scope>NUCLEOTIDE SEQUENCE [LARGE SCALE GENOMIC DNA]</scope>
    <source>
        <strain evidence="6">ATCC 13047 / DSM 30054 / NBRC 13535 / NCTC 10005 / WDCM 00083 / NCDC 279-56</strain>
    </source>
</reference>
<dbReference type="AlphaFoldDB" id="A0A0H3CNW2"/>
<evidence type="ECO:0000259" key="4">
    <source>
        <dbReference type="Pfam" id="PF00717"/>
    </source>
</evidence>
<dbReference type="Gene3D" id="2.10.109.10">
    <property type="entry name" value="Umud Fragment, subunit A"/>
    <property type="match status" value="1"/>
</dbReference>
<dbReference type="EMBL" id="CP001918">
    <property type="protein sequence ID" value="ADF62254.1"/>
    <property type="molecule type" value="Genomic_DNA"/>
</dbReference>
<dbReference type="OrthoDB" id="9791537at2"/>
<dbReference type="EnsemblBacteria" id="ADF62254">
    <property type="protein sequence ID" value="ADF62254"/>
    <property type="gene ID" value="ECL_02713"/>
</dbReference>
<gene>
    <name evidence="5" type="ordered locus">ECL_02713</name>
</gene>